<reference evidence="3" key="1">
    <citation type="submission" date="2006-12" db="EMBL/GenBank/DDBJ databases">
        <title>Complete sequence of Halorhodospira halophila SL1.</title>
        <authorList>
            <consortium name="US DOE Joint Genome Institute"/>
            <person name="Copeland A."/>
            <person name="Lucas S."/>
            <person name="Lapidus A."/>
            <person name="Barry K."/>
            <person name="Detter J.C."/>
            <person name="Glavina del Rio T."/>
            <person name="Hammon N."/>
            <person name="Israni S."/>
            <person name="Dalin E."/>
            <person name="Tice H."/>
            <person name="Pitluck S."/>
            <person name="Saunders E."/>
            <person name="Brettin T."/>
            <person name="Bruce D."/>
            <person name="Han C."/>
            <person name="Tapia R."/>
            <person name="Schmutz J."/>
            <person name="Larimer F."/>
            <person name="Land M."/>
            <person name="Hauser L."/>
            <person name="Kyrpides N."/>
            <person name="Mikhailova N."/>
            <person name="Hoff W."/>
            <person name="Richardson P."/>
        </authorList>
    </citation>
    <scope>NUCLEOTIDE SEQUENCE [LARGE SCALE GENOMIC DNA]</scope>
    <source>
        <strain evidence="3">DSM 244 / SL1</strain>
    </source>
</reference>
<dbReference type="OrthoDB" id="9801454at2"/>
<feature type="domain" description="MoaB/Mog" evidence="1">
    <location>
        <begin position="12"/>
        <end position="172"/>
    </location>
</feature>
<organism evidence="2 3">
    <name type="scientific">Halorhodospira halophila (strain DSM 244 / SL1)</name>
    <name type="common">Ectothiorhodospira halophila (strain DSM 244 / SL1)</name>
    <dbReference type="NCBI Taxonomy" id="349124"/>
    <lineage>
        <taxon>Bacteria</taxon>
        <taxon>Pseudomonadati</taxon>
        <taxon>Pseudomonadota</taxon>
        <taxon>Gammaproteobacteria</taxon>
        <taxon>Chromatiales</taxon>
        <taxon>Ectothiorhodospiraceae</taxon>
        <taxon>Halorhodospira</taxon>
    </lineage>
</organism>
<dbReference type="InterPro" id="IPR050101">
    <property type="entry name" value="CinA"/>
</dbReference>
<gene>
    <name evidence="2" type="ordered locus">Hhal_0257</name>
</gene>
<dbReference type="RefSeq" id="WP_011813074.1">
    <property type="nucleotide sequence ID" value="NC_008789.1"/>
</dbReference>
<dbReference type="EMBL" id="CP000544">
    <property type="protein sequence ID" value="ABM61051.1"/>
    <property type="molecule type" value="Genomic_DNA"/>
</dbReference>
<keyword evidence="3" id="KW-1185">Reference proteome</keyword>
<dbReference type="Gene3D" id="3.40.980.10">
    <property type="entry name" value="MoaB/Mog-like domain"/>
    <property type="match status" value="1"/>
</dbReference>
<accession>A1WTN9</accession>
<dbReference type="eggNOG" id="COG1058">
    <property type="taxonomic scope" value="Bacteria"/>
</dbReference>
<dbReference type="HOGENOM" id="CLU_030805_0_1_6"/>
<dbReference type="InterPro" id="IPR001453">
    <property type="entry name" value="MoaB/Mog_dom"/>
</dbReference>
<dbReference type="SUPFAM" id="SSF53218">
    <property type="entry name" value="Molybdenum cofactor biosynthesis proteins"/>
    <property type="match status" value="1"/>
</dbReference>
<evidence type="ECO:0000259" key="1">
    <source>
        <dbReference type="SMART" id="SM00852"/>
    </source>
</evidence>
<name>A1WTN9_HALHL</name>
<dbReference type="KEGG" id="hha:Hhal_0257"/>
<sequence length="268" mass="29689">MTEHVHHTPRFGALIIGDELLTGRRQDRHMEAVIERLDARGLELSWARLIGDDPQLLTRTLRETFAGGDIVFSFGGIGATPDDRTRQCCAEAVGQPLERHPEAEAAMREQFGVDATAQRLRMVEFPAGSWMIPNPINRVAGFSWGDHHFVPGFPRMAWPMIEWVLDTHYAHLQAPGRMLQRAVRVPGAREGAMIPLLERFTEAYPDLRISCLPGGDRQRGFEVELGVRGTAPRATEALEALTRELEAAGYRWEPVAGATPGDGNGPTP</sequence>
<dbReference type="Pfam" id="PF00994">
    <property type="entry name" value="MoCF_biosynth"/>
    <property type="match status" value="1"/>
</dbReference>
<dbReference type="PANTHER" id="PTHR13939:SF0">
    <property type="entry name" value="NMN AMIDOHYDROLASE-LIKE PROTEIN YFAY"/>
    <property type="match status" value="1"/>
</dbReference>
<dbReference type="InterPro" id="IPR036425">
    <property type="entry name" value="MoaB/Mog-like_dom_sf"/>
</dbReference>
<dbReference type="AlphaFoldDB" id="A1WTN9"/>
<evidence type="ECO:0000313" key="3">
    <source>
        <dbReference type="Proteomes" id="UP000000647"/>
    </source>
</evidence>
<reference evidence="2 3" key="2">
    <citation type="journal article" date="2013" name="Stand. Genomic Sci.">
        <title>Complete genome sequence of Halorhodospira halophila SL1.</title>
        <authorList>
            <person name="Challacombe J.F."/>
            <person name="Majid S."/>
            <person name="Deole R."/>
            <person name="Brettin T.S."/>
            <person name="Bruce D."/>
            <person name="Delano S.F."/>
            <person name="Detter J.C."/>
            <person name="Gleasner C.D."/>
            <person name="Han C.S."/>
            <person name="Misra M."/>
            <person name="Reitenga K.G."/>
            <person name="Mikhailova N."/>
            <person name="Woyke T."/>
            <person name="Pitluck S."/>
            <person name="Nolan M."/>
            <person name="Land M.L."/>
            <person name="Saunders E."/>
            <person name="Tapia R."/>
            <person name="Lapidus A."/>
            <person name="Ivanova N."/>
            <person name="Hoff W.D."/>
        </authorList>
    </citation>
    <scope>NUCLEOTIDE SEQUENCE [LARGE SCALE GENOMIC DNA]</scope>
    <source>
        <strain evidence="3">DSM 244 / SL1</strain>
    </source>
</reference>
<dbReference type="PANTHER" id="PTHR13939">
    <property type="entry name" value="NICOTINAMIDE-NUCLEOTIDE AMIDOHYDROLASE PNCC"/>
    <property type="match status" value="1"/>
</dbReference>
<protein>
    <submittedName>
        <fullName evidence="2">Molybdopterin binding domain</fullName>
    </submittedName>
</protein>
<evidence type="ECO:0000313" key="2">
    <source>
        <dbReference type="EMBL" id="ABM61051.1"/>
    </source>
</evidence>
<proteinExistence type="predicted"/>
<dbReference type="Proteomes" id="UP000000647">
    <property type="component" value="Chromosome"/>
</dbReference>
<dbReference type="CDD" id="cd00885">
    <property type="entry name" value="cinA"/>
    <property type="match status" value="1"/>
</dbReference>
<dbReference type="SMART" id="SM00852">
    <property type="entry name" value="MoCF_biosynth"/>
    <property type="match status" value="1"/>
</dbReference>
<dbReference type="STRING" id="349124.Hhal_0257"/>